<organism evidence="1">
    <name type="scientific">hydrothermal vent metagenome</name>
    <dbReference type="NCBI Taxonomy" id="652676"/>
    <lineage>
        <taxon>unclassified sequences</taxon>
        <taxon>metagenomes</taxon>
        <taxon>ecological metagenomes</taxon>
    </lineage>
</organism>
<protein>
    <submittedName>
        <fullName evidence="1">Outer membrane protein Imp, required for envelope biogenesis / Organic solvent tolerance protein</fullName>
    </submittedName>
</protein>
<dbReference type="GO" id="GO:0043165">
    <property type="term" value="P:Gram-negative-bacterium-type cell outer membrane assembly"/>
    <property type="evidence" value="ECO:0007669"/>
    <property type="project" value="InterPro"/>
</dbReference>
<dbReference type="GO" id="GO:1990351">
    <property type="term" value="C:transporter complex"/>
    <property type="evidence" value="ECO:0007669"/>
    <property type="project" value="TreeGrafter"/>
</dbReference>
<dbReference type="GO" id="GO:0009279">
    <property type="term" value="C:cell outer membrane"/>
    <property type="evidence" value="ECO:0007669"/>
    <property type="project" value="InterPro"/>
</dbReference>
<dbReference type="EMBL" id="FPHC01000070">
    <property type="protein sequence ID" value="SFV64420.1"/>
    <property type="molecule type" value="Genomic_DNA"/>
</dbReference>
<reference evidence="1" key="1">
    <citation type="submission" date="2016-10" db="EMBL/GenBank/DDBJ databases">
        <authorList>
            <person name="de Groot N.N."/>
        </authorList>
    </citation>
    <scope>NUCLEOTIDE SEQUENCE</scope>
</reference>
<evidence type="ECO:0000313" key="1">
    <source>
        <dbReference type="EMBL" id="SFV64420.1"/>
    </source>
</evidence>
<dbReference type="InterPro" id="IPR050218">
    <property type="entry name" value="LptD"/>
</dbReference>
<sequence>MQANQKIEIMAEDLSATETTVTAKGNVVVHYDNSVIQSEMAQYDREKHLLTLSGKKVELMGYKGSKIKSDQLSINTESKVVTFKNVFMSDSKDIWVFADKAIKKDENMTFGPSVMSSCDIEGKEWSLYSDSSKYDGKEHYMVMRDVKVKFWDVPLFYTPYLAFSTHRERSSGLLFPSVGYTKSDGAVYEQPIYWAPSRNWDVELRPQFRAKRGEGIYGTVRFADSPYSFGSVRVGYFKDKEDYVAKYDVKNETHYGFEMLYDSSRVLERFVDTPDDLSDGLYINATLLNDIDYIYLQKKPMSHFGAVPLQESRFNYYVNNSDYSAGVYAKYFIDTRLVDNNTTMQILPTIQLHKYLKPILLDDLTYSLDFTMNNYTREEGTTLKIAEFFMPIEYTHSFLDDFVTLSLKEDLYYNKLLYSNEDYAQDDFQYYNNVSRVKLFSDLTKRYDSFVHVIQPSISYNIPGSGNESPVDYDELEDEQKKLYAPGVEKENALFKFSQYLYDEDGKLIFYERLTQFYHPDNDGNEFDDIAHEMQYNVEEWEFYNSFIYSYEFNKIKTMSSAIRWRDDGYGLSLTHSYQRLYSYGENGEVVEQDKNNDVNLNIVYKLTNRVGLVGGFIYDIDEALESQWRLGMTYNRDCWNLSLGFRQDVRPTATASGADSILDNSFSFQLNFVPFGGIGFSSDDMKQYQ</sequence>
<dbReference type="GO" id="GO:0015920">
    <property type="term" value="P:lipopolysaccharide transport"/>
    <property type="evidence" value="ECO:0007669"/>
    <property type="project" value="InterPro"/>
</dbReference>
<name>A0A1W1CEY0_9ZZZZ</name>
<dbReference type="InterPro" id="IPR020889">
    <property type="entry name" value="LipoPS_assembly_LptD"/>
</dbReference>
<gene>
    <name evidence="1" type="ORF">MNB_SV-6-1538</name>
</gene>
<accession>A0A1W1CEY0</accession>
<dbReference type="PANTHER" id="PTHR30189">
    <property type="entry name" value="LPS-ASSEMBLY PROTEIN"/>
    <property type="match status" value="1"/>
</dbReference>
<dbReference type="HAMAP" id="MF_01411">
    <property type="entry name" value="LPS_assembly_LptD"/>
    <property type="match status" value="1"/>
</dbReference>
<proteinExistence type="inferred from homology"/>
<dbReference type="PANTHER" id="PTHR30189:SF1">
    <property type="entry name" value="LPS-ASSEMBLY PROTEIN LPTD"/>
    <property type="match status" value="1"/>
</dbReference>
<dbReference type="AlphaFoldDB" id="A0A1W1CEY0"/>